<keyword evidence="2" id="KW-1185">Reference proteome</keyword>
<name>A0A8R1EJT2_CAEJA</name>
<organism evidence="1 2">
    <name type="scientific">Caenorhabditis japonica</name>
    <dbReference type="NCBI Taxonomy" id="281687"/>
    <lineage>
        <taxon>Eukaryota</taxon>
        <taxon>Metazoa</taxon>
        <taxon>Ecdysozoa</taxon>
        <taxon>Nematoda</taxon>
        <taxon>Chromadorea</taxon>
        <taxon>Rhabditida</taxon>
        <taxon>Rhabditina</taxon>
        <taxon>Rhabditomorpha</taxon>
        <taxon>Rhabditoidea</taxon>
        <taxon>Rhabditidae</taxon>
        <taxon>Peloderinae</taxon>
        <taxon>Caenorhabditis</taxon>
    </lineage>
</organism>
<accession>A0A8R1EJT2</accession>
<sequence>MHQSITGQSALQLTRNNNIRTDVSTSCLNLHIRYAYECFMLLQLVILVADLPPLLTLLTLTTGNPILTRSVTVYIVVCAQEEPFFS</sequence>
<dbReference type="EnsemblMetazoa" id="CJA35548.1">
    <property type="protein sequence ID" value="CJA35548.1"/>
    <property type="gene ID" value="WBGene00211395"/>
</dbReference>
<evidence type="ECO:0000313" key="2">
    <source>
        <dbReference type="Proteomes" id="UP000005237"/>
    </source>
</evidence>
<protein>
    <submittedName>
        <fullName evidence="1">Uncharacterized protein</fullName>
    </submittedName>
</protein>
<reference evidence="1" key="2">
    <citation type="submission" date="2022-06" db="UniProtKB">
        <authorList>
            <consortium name="EnsemblMetazoa"/>
        </authorList>
    </citation>
    <scope>IDENTIFICATION</scope>
    <source>
        <strain evidence="1">DF5081</strain>
    </source>
</reference>
<proteinExistence type="predicted"/>
<dbReference type="AlphaFoldDB" id="A0A8R1EJT2"/>
<evidence type="ECO:0000313" key="1">
    <source>
        <dbReference type="EnsemblMetazoa" id="CJA35548.1"/>
    </source>
</evidence>
<dbReference type="Proteomes" id="UP000005237">
    <property type="component" value="Unassembled WGS sequence"/>
</dbReference>
<reference evidence="2" key="1">
    <citation type="submission" date="2010-08" db="EMBL/GenBank/DDBJ databases">
        <authorList>
            <consortium name="Caenorhabditis japonica Sequencing Consortium"/>
            <person name="Wilson R.K."/>
        </authorList>
    </citation>
    <scope>NUCLEOTIDE SEQUENCE [LARGE SCALE GENOMIC DNA]</scope>
    <source>
        <strain evidence="2">DF5081</strain>
    </source>
</reference>